<evidence type="ECO:0000256" key="3">
    <source>
        <dbReference type="ARBA" id="ARBA00022989"/>
    </source>
</evidence>
<evidence type="ECO:0000313" key="5">
    <source>
        <dbReference type="EMBL" id="MCJ8012075.1"/>
    </source>
</evidence>
<evidence type="ECO:0000313" key="6">
    <source>
        <dbReference type="Proteomes" id="UP001139347"/>
    </source>
</evidence>
<keyword evidence="4" id="KW-0472">Membrane</keyword>
<name>A0A9X2B2L1_9BACL</name>
<protein>
    <submittedName>
        <fullName evidence="5">Uncharacterized protein</fullName>
    </submittedName>
</protein>
<comment type="caution">
    <text evidence="5">The sequence shown here is derived from an EMBL/GenBank/DDBJ whole genome shotgun (WGS) entry which is preliminary data.</text>
</comment>
<dbReference type="Proteomes" id="UP001139347">
    <property type="component" value="Unassembled WGS sequence"/>
</dbReference>
<dbReference type="EMBL" id="JALIRP010000003">
    <property type="protein sequence ID" value="MCJ8012075.1"/>
    <property type="molecule type" value="Genomic_DNA"/>
</dbReference>
<gene>
    <name evidence="5" type="ORF">MUG84_10000</name>
</gene>
<evidence type="ECO:0000256" key="2">
    <source>
        <dbReference type="ARBA" id="ARBA00022692"/>
    </source>
</evidence>
<dbReference type="AlphaFoldDB" id="A0A9X2B2L1"/>
<evidence type="ECO:0000256" key="1">
    <source>
        <dbReference type="ARBA" id="ARBA00004141"/>
    </source>
</evidence>
<proteinExistence type="predicted"/>
<dbReference type="InterPro" id="IPR035906">
    <property type="entry name" value="MetI-like_sf"/>
</dbReference>
<keyword evidence="3" id="KW-1133">Transmembrane helix</keyword>
<sequence>MNANSIWNDYQFSLFFLQKPDSRTITVALSRLFGENSAQIGWIAAGTVMAAIPSILV</sequence>
<evidence type="ECO:0000256" key="4">
    <source>
        <dbReference type="ARBA" id="ARBA00023136"/>
    </source>
</evidence>
<dbReference type="SUPFAM" id="SSF161098">
    <property type="entry name" value="MetI-like"/>
    <property type="match status" value="1"/>
</dbReference>
<accession>A0A9X2B2L1</accession>
<keyword evidence="2" id="KW-0812">Transmembrane</keyword>
<comment type="subcellular location">
    <subcellularLocation>
        <location evidence="1">Membrane</location>
        <topology evidence="1">Multi-pass membrane protein</topology>
    </subcellularLocation>
</comment>
<dbReference type="RefSeq" id="WP_244724603.1">
    <property type="nucleotide sequence ID" value="NZ_JALIRP010000003.1"/>
</dbReference>
<reference evidence="5" key="1">
    <citation type="submission" date="2022-04" db="EMBL/GenBank/DDBJ databases">
        <title>Paenibacillus mangrovi sp. nov., a novel endophytic bacterium isolated from bark of Kandelia candel.</title>
        <authorList>
            <person name="Tuo L."/>
        </authorList>
    </citation>
    <scope>NUCLEOTIDE SEQUENCE</scope>
    <source>
        <strain evidence="5">KQZ6P-2</strain>
    </source>
</reference>
<dbReference type="Gene3D" id="1.10.3720.10">
    <property type="entry name" value="MetI-like"/>
    <property type="match status" value="1"/>
</dbReference>
<dbReference type="GO" id="GO:0016020">
    <property type="term" value="C:membrane"/>
    <property type="evidence" value="ECO:0007669"/>
    <property type="project" value="UniProtKB-SubCell"/>
</dbReference>
<keyword evidence="6" id="KW-1185">Reference proteome</keyword>
<organism evidence="5 6">
    <name type="scientific">Paenibacillus mangrovi</name>
    <dbReference type="NCBI Taxonomy" id="2931978"/>
    <lineage>
        <taxon>Bacteria</taxon>
        <taxon>Bacillati</taxon>
        <taxon>Bacillota</taxon>
        <taxon>Bacilli</taxon>
        <taxon>Bacillales</taxon>
        <taxon>Paenibacillaceae</taxon>
        <taxon>Paenibacillus</taxon>
    </lineage>
</organism>